<dbReference type="STRING" id="797114.C475_09007"/>
<sequence length="82" mass="9663">MLEVYRHRDDGLQYIGRIEDGQPVNKRVRVLLPDPKWQALDEDQLHQRWDKYPVVAFRPDEVAHLDADVTVHPDVDLEPHAE</sequence>
<proteinExistence type="predicted"/>
<evidence type="ECO:0000313" key="2">
    <source>
        <dbReference type="Proteomes" id="UP000011626"/>
    </source>
</evidence>
<dbReference type="AlphaFoldDB" id="M0CVC3"/>
<dbReference type="RefSeq" id="WP_006883476.1">
    <property type="nucleotide sequence ID" value="NZ_AOIU01000020.1"/>
</dbReference>
<dbReference type="Proteomes" id="UP000011626">
    <property type="component" value="Unassembled WGS sequence"/>
</dbReference>
<organism evidence="1 2">
    <name type="scientific">Halosimplex carlsbadense 2-9-1</name>
    <dbReference type="NCBI Taxonomy" id="797114"/>
    <lineage>
        <taxon>Archaea</taxon>
        <taxon>Methanobacteriati</taxon>
        <taxon>Methanobacteriota</taxon>
        <taxon>Stenosarchaea group</taxon>
        <taxon>Halobacteria</taxon>
        <taxon>Halobacteriales</taxon>
        <taxon>Haloarculaceae</taxon>
        <taxon>Halosimplex</taxon>
    </lineage>
</organism>
<comment type="caution">
    <text evidence="1">The sequence shown here is derived from an EMBL/GenBank/DDBJ whole genome shotgun (WGS) entry which is preliminary data.</text>
</comment>
<dbReference type="EMBL" id="AOIU01000020">
    <property type="protein sequence ID" value="ELZ26553.1"/>
    <property type="molecule type" value="Genomic_DNA"/>
</dbReference>
<name>M0CVC3_9EURY</name>
<keyword evidence="2" id="KW-1185">Reference proteome</keyword>
<gene>
    <name evidence="1" type="ORF">C475_09007</name>
</gene>
<evidence type="ECO:0000313" key="1">
    <source>
        <dbReference type="EMBL" id="ELZ26553.1"/>
    </source>
</evidence>
<reference evidence="1 2" key="1">
    <citation type="journal article" date="2014" name="PLoS Genet.">
        <title>Phylogenetically driven sequencing of extremely halophilic archaea reveals strategies for static and dynamic osmo-response.</title>
        <authorList>
            <person name="Becker E.A."/>
            <person name="Seitzer P.M."/>
            <person name="Tritt A."/>
            <person name="Larsen D."/>
            <person name="Krusor M."/>
            <person name="Yao A.I."/>
            <person name="Wu D."/>
            <person name="Madern D."/>
            <person name="Eisen J.A."/>
            <person name="Darling A.E."/>
            <person name="Facciotti M.T."/>
        </authorList>
    </citation>
    <scope>NUCLEOTIDE SEQUENCE [LARGE SCALE GENOMIC DNA]</scope>
    <source>
        <strain evidence="1 2">2-9-1</strain>
    </source>
</reference>
<accession>M0CVC3</accession>
<protein>
    <submittedName>
        <fullName evidence="1">Uncharacterized protein</fullName>
    </submittedName>
</protein>